<dbReference type="SUPFAM" id="SSF53254">
    <property type="entry name" value="Phosphoglycerate mutase-like"/>
    <property type="match status" value="1"/>
</dbReference>
<reference evidence="1 2" key="1">
    <citation type="submission" date="2016-11" db="EMBL/GenBank/DDBJ databases">
        <title>The macronuclear genome of Stentor coeruleus: a giant cell with tiny introns.</title>
        <authorList>
            <person name="Slabodnick M."/>
            <person name="Ruby J.G."/>
            <person name="Reiff S.B."/>
            <person name="Swart E.C."/>
            <person name="Gosai S."/>
            <person name="Prabakaran S."/>
            <person name="Witkowska E."/>
            <person name="Larue G.E."/>
            <person name="Fisher S."/>
            <person name="Freeman R.M."/>
            <person name="Gunawardena J."/>
            <person name="Chu W."/>
            <person name="Stover N.A."/>
            <person name="Gregory B.D."/>
            <person name="Nowacki M."/>
            <person name="Derisi J."/>
            <person name="Roy S.W."/>
            <person name="Marshall W.F."/>
            <person name="Sood P."/>
        </authorList>
    </citation>
    <scope>NUCLEOTIDE SEQUENCE [LARGE SCALE GENOMIC DNA]</scope>
    <source>
        <strain evidence="1">WM001</strain>
    </source>
</reference>
<evidence type="ECO:0000313" key="1">
    <source>
        <dbReference type="EMBL" id="OMJ69367.1"/>
    </source>
</evidence>
<dbReference type="Proteomes" id="UP000187209">
    <property type="component" value="Unassembled WGS sequence"/>
</dbReference>
<gene>
    <name evidence="1" type="ORF">SteCoe_32931</name>
</gene>
<dbReference type="SMART" id="SM00855">
    <property type="entry name" value="PGAM"/>
    <property type="match status" value="1"/>
</dbReference>
<keyword evidence="2" id="KW-1185">Reference proteome</keyword>
<dbReference type="PANTHER" id="PTHR48100">
    <property type="entry name" value="BROAD-SPECIFICITY PHOSPHATASE YOR283W-RELATED"/>
    <property type="match status" value="1"/>
</dbReference>
<evidence type="ECO:0000313" key="2">
    <source>
        <dbReference type="Proteomes" id="UP000187209"/>
    </source>
</evidence>
<dbReference type="InterPro" id="IPR029033">
    <property type="entry name" value="His_PPase_superfam"/>
</dbReference>
<dbReference type="Pfam" id="PF00300">
    <property type="entry name" value="His_Phos_1"/>
    <property type="match status" value="1"/>
</dbReference>
<evidence type="ECO:0008006" key="3">
    <source>
        <dbReference type="Google" id="ProtNLM"/>
    </source>
</evidence>
<dbReference type="PANTHER" id="PTHR48100:SF1">
    <property type="entry name" value="HISTIDINE PHOSPHATASE FAMILY PROTEIN-RELATED"/>
    <property type="match status" value="1"/>
</dbReference>
<dbReference type="GO" id="GO:0016791">
    <property type="term" value="F:phosphatase activity"/>
    <property type="evidence" value="ECO:0007669"/>
    <property type="project" value="TreeGrafter"/>
</dbReference>
<dbReference type="CDD" id="cd07067">
    <property type="entry name" value="HP_PGM_like"/>
    <property type="match status" value="1"/>
</dbReference>
<dbReference type="AlphaFoldDB" id="A0A1R2AXZ5"/>
<dbReference type="EMBL" id="MPUH01001207">
    <property type="protein sequence ID" value="OMJ69367.1"/>
    <property type="molecule type" value="Genomic_DNA"/>
</dbReference>
<dbReference type="InterPro" id="IPR013078">
    <property type="entry name" value="His_Pase_superF_clade-1"/>
</dbReference>
<dbReference type="InterPro" id="IPR050275">
    <property type="entry name" value="PGM_Phosphatase"/>
</dbReference>
<proteinExistence type="predicted"/>
<dbReference type="OrthoDB" id="496981at2759"/>
<sequence length="220" mass="25779">MEIYAIRHAQSTYNKWSFKRIYTPYAIRHAQSTYNKWSFKRIYTPWLWPVSDPLIYDAPLSTTGVTQASKLKNSTAEIAEKAELIICSPLTRAIHTMQLAFPNIKCPVIITPLVRERGDKTCDIGSPLSKLKESYPDYEYIHFENEHWWHCNQDNPFEFTKESRESLRNRQDALIEFLRTRSEKVVIIISHGQFIKTLIGKKIQIKNCGIKRLSLEDITR</sequence>
<comment type="caution">
    <text evidence="1">The sequence shown here is derived from an EMBL/GenBank/DDBJ whole genome shotgun (WGS) entry which is preliminary data.</text>
</comment>
<dbReference type="Gene3D" id="3.40.50.1240">
    <property type="entry name" value="Phosphoglycerate mutase-like"/>
    <property type="match status" value="1"/>
</dbReference>
<protein>
    <recommendedName>
        <fullName evidence="3">Phosphoglycerate mutase</fullName>
    </recommendedName>
</protein>
<organism evidence="1 2">
    <name type="scientific">Stentor coeruleus</name>
    <dbReference type="NCBI Taxonomy" id="5963"/>
    <lineage>
        <taxon>Eukaryota</taxon>
        <taxon>Sar</taxon>
        <taxon>Alveolata</taxon>
        <taxon>Ciliophora</taxon>
        <taxon>Postciliodesmatophora</taxon>
        <taxon>Heterotrichea</taxon>
        <taxon>Heterotrichida</taxon>
        <taxon>Stentoridae</taxon>
        <taxon>Stentor</taxon>
    </lineage>
</organism>
<accession>A0A1R2AXZ5</accession>
<name>A0A1R2AXZ5_9CILI</name>
<dbReference type="GO" id="GO:0005737">
    <property type="term" value="C:cytoplasm"/>
    <property type="evidence" value="ECO:0007669"/>
    <property type="project" value="TreeGrafter"/>
</dbReference>